<evidence type="ECO:0000313" key="6">
    <source>
        <dbReference type="EMBL" id="SCB28215.1"/>
    </source>
</evidence>
<dbReference type="RefSeq" id="WP_092573784.1">
    <property type="nucleotide sequence ID" value="NZ_FMAF01000005.1"/>
</dbReference>
<keyword evidence="2 5" id="KW-0808">Transferase</keyword>
<dbReference type="HAMAP" id="MF_00299">
    <property type="entry name" value="KptA"/>
    <property type="match status" value="1"/>
</dbReference>
<dbReference type="SUPFAM" id="SSF56399">
    <property type="entry name" value="ADP-ribosylation"/>
    <property type="match status" value="1"/>
</dbReference>
<evidence type="ECO:0000313" key="7">
    <source>
        <dbReference type="Proteomes" id="UP000199205"/>
    </source>
</evidence>
<comment type="similarity">
    <text evidence="1 5">Belongs to the KptA/TPT1 family.</text>
</comment>
<dbReference type="NCBIfam" id="NF002013">
    <property type="entry name" value="PRK00819.1-2"/>
    <property type="match status" value="1"/>
</dbReference>
<dbReference type="Proteomes" id="UP000199205">
    <property type="component" value="Unassembled WGS sequence"/>
</dbReference>
<accession>A0A1C3VKS3</accession>
<dbReference type="GO" id="GO:0003950">
    <property type="term" value="F:NAD+ poly-ADP-ribosyltransferase activity"/>
    <property type="evidence" value="ECO:0007669"/>
    <property type="project" value="InterPro"/>
</dbReference>
<evidence type="ECO:0000256" key="1">
    <source>
        <dbReference type="ARBA" id="ARBA00009836"/>
    </source>
</evidence>
<proteinExistence type="inferred from homology"/>
<gene>
    <name evidence="5" type="primary">kptA</name>
    <name evidence="6" type="ORF">GA0061101_105432</name>
</gene>
<dbReference type="Gene3D" id="3.20.170.30">
    <property type="match status" value="1"/>
</dbReference>
<dbReference type="GO" id="GO:0000215">
    <property type="term" value="F:tRNA 2'-phosphotransferase activity"/>
    <property type="evidence" value="ECO:0007669"/>
    <property type="project" value="TreeGrafter"/>
</dbReference>
<dbReference type="GO" id="GO:0006388">
    <property type="term" value="P:tRNA splicing, via endonucleolytic cleavage and ligation"/>
    <property type="evidence" value="ECO:0007669"/>
    <property type="project" value="UniProtKB-UniRule"/>
</dbReference>
<dbReference type="InterPro" id="IPR002745">
    <property type="entry name" value="Ptrans_KptA/Tpt1"/>
</dbReference>
<sequence>MASTKLQTDVSKFMSYVLRHAPHEAGLALDLEGWVPFSDLKKAILNRFDVTEADILEVIESNSKKRFTLLDDRIRAAQGHSVTVDLALNSAAPPSKRFHGTSLESWSAIQSSGLKKMQRHHVHLSPDVETAKIVATRRKGDYVILEIDAARMHSEGHSFFVSDNGVWLTDHVPSQYLSPLAGPAS</sequence>
<reference evidence="6 7" key="1">
    <citation type="submission" date="2016-08" db="EMBL/GenBank/DDBJ databases">
        <authorList>
            <person name="Seilhamer J.J."/>
        </authorList>
    </citation>
    <scope>NUCLEOTIDE SEQUENCE [LARGE SCALE GENOMIC DNA]</scope>
    <source>
        <strain evidence="6 7">P1-7</strain>
    </source>
</reference>
<name>A0A1C3VKS3_9HYPH</name>
<dbReference type="EMBL" id="FMAF01000005">
    <property type="protein sequence ID" value="SCB28215.1"/>
    <property type="molecule type" value="Genomic_DNA"/>
</dbReference>
<dbReference type="InterPro" id="IPR022928">
    <property type="entry name" value="RNA_2'-PTrans_KptA"/>
</dbReference>
<dbReference type="EC" id="2.7.1.-" evidence="5"/>
<organism evidence="6 7">
    <name type="scientific">Rhizobium lusitanum</name>
    <dbReference type="NCBI Taxonomy" id="293958"/>
    <lineage>
        <taxon>Bacteria</taxon>
        <taxon>Pseudomonadati</taxon>
        <taxon>Pseudomonadota</taxon>
        <taxon>Alphaproteobacteria</taxon>
        <taxon>Hyphomicrobiales</taxon>
        <taxon>Rhizobiaceae</taxon>
        <taxon>Rhizobium/Agrobacterium group</taxon>
        <taxon>Rhizobium</taxon>
    </lineage>
</organism>
<dbReference type="Pfam" id="PF01885">
    <property type="entry name" value="PTS_2-RNA"/>
    <property type="match status" value="1"/>
</dbReference>
<dbReference type="InterPro" id="IPR042081">
    <property type="entry name" value="RNA_2'-PTrans_C"/>
</dbReference>
<dbReference type="OrthoDB" id="4537997at2"/>
<keyword evidence="3 5" id="KW-0520">NAD</keyword>
<evidence type="ECO:0000256" key="3">
    <source>
        <dbReference type="ARBA" id="ARBA00023027"/>
    </source>
</evidence>
<dbReference type="InterPro" id="IPR042080">
    <property type="entry name" value="RNA_2'-PTrans_N"/>
</dbReference>
<evidence type="ECO:0000256" key="2">
    <source>
        <dbReference type="ARBA" id="ARBA00022679"/>
    </source>
</evidence>
<evidence type="ECO:0000256" key="4">
    <source>
        <dbReference type="ARBA" id="ARBA00025212"/>
    </source>
</evidence>
<comment type="function">
    <text evidence="4 5">Removes the 2'-phosphate from RNA via an intermediate in which the phosphate is ADP-ribosylated by NAD followed by a presumed transesterification to release the RNA and generate ADP-ribose 1''-2''-cyclic phosphate (APPR&gt;P). May function as an ADP-ribosylase.</text>
</comment>
<dbReference type="AlphaFoldDB" id="A0A1C3VKS3"/>
<evidence type="ECO:0000256" key="5">
    <source>
        <dbReference type="HAMAP-Rule" id="MF_00299"/>
    </source>
</evidence>
<dbReference type="PANTHER" id="PTHR12684">
    <property type="entry name" value="PUTATIVE PHOSPHOTRANSFERASE"/>
    <property type="match status" value="1"/>
</dbReference>
<dbReference type="PANTHER" id="PTHR12684:SF2">
    <property type="entry name" value="TRNA 2'-PHOSPHOTRANSFERASE 1"/>
    <property type="match status" value="1"/>
</dbReference>
<dbReference type="Gene3D" id="1.10.10.970">
    <property type="entry name" value="RNA 2'-phosphotransferase, Tpt1/KptA family, N-terminal domain"/>
    <property type="match status" value="1"/>
</dbReference>
<protein>
    <recommendedName>
        <fullName evidence="5">Probable RNA 2'-phosphotransferase</fullName>
        <ecNumber evidence="5">2.7.1.-</ecNumber>
    </recommendedName>
</protein>